<dbReference type="eggNOG" id="KOG0504">
    <property type="taxonomic scope" value="Eukaryota"/>
</dbReference>
<dbReference type="AlphaFoldDB" id="A0A0D3HI55"/>
<dbReference type="SMART" id="SM00248">
    <property type="entry name" value="ANK"/>
    <property type="match status" value="3"/>
</dbReference>
<name>A0A0D3HI55_9ORYZ</name>
<dbReference type="SUPFAM" id="SSF48403">
    <property type="entry name" value="Ankyrin repeat"/>
    <property type="match status" value="1"/>
</dbReference>
<dbReference type="PROSITE" id="PS50088">
    <property type="entry name" value="ANK_REPEAT"/>
    <property type="match status" value="1"/>
</dbReference>
<dbReference type="Gene3D" id="2.20.110.10">
    <property type="entry name" value="Histone H3 K4-specific methyltransferase SET7/9 N-terminal domain"/>
    <property type="match status" value="2"/>
</dbReference>
<feature type="region of interest" description="Disordered" evidence="3">
    <location>
        <begin position="647"/>
        <end position="676"/>
    </location>
</feature>
<accession>A0A0D3HI55</accession>
<dbReference type="EnsemblPlants" id="OBART11G02880.1">
    <property type="protein sequence ID" value="OBART11G02880.1"/>
    <property type="gene ID" value="OBART11G02880"/>
</dbReference>
<dbReference type="InterPro" id="IPR002110">
    <property type="entry name" value="Ankyrin_rpt"/>
</dbReference>
<reference evidence="4" key="1">
    <citation type="journal article" date="2009" name="Rice">
        <title>De Novo Next Generation Sequencing of Plant Genomes.</title>
        <authorList>
            <person name="Rounsley S."/>
            <person name="Marri P.R."/>
            <person name="Yu Y."/>
            <person name="He R."/>
            <person name="Sisneros N."/>
            <person name="Goicoechea J.L."/>
            <person name="Lee S.J."/>
            <person name="Angelova A."/>
            <person name="Kudrna D."/>
            <person name="Luo M."/>
            <person name="Affourtit J."/>
            <person name="Desany B."/>
            <person name="Knight J."/>
            <person name="Niazi F."/>
            <person name="Egholm M."/>
            <person name="Wing R.A."/>
        </authorList>
    </citation>
    <scope>NUCLEOTIDE SEQUENCE [LARGE SCALE GENOMIC DNA]</scope>
    <source>
        <strain evidence="4">IRGC 105608</strain>
    </source>
</reference>
<reference evidence="4" key="2">
    <citation type="submission" date="2015-03" db="UniProtKB">
        <authorList>
            <consortium name="EnsemblPlants"/>
        </authorList>
    </citation>
    <scope>IDENTIFICATION</scope>
</reference>
<keyword evidence="1" id="KW-0677">Repeat</keyword>
<dbReference type="GO" id="GO:0016020">
    <property type="term" value="C:membrane"/>
    <property type="evidence" value="ECO:0007669"/>
    <property type="project" value="UniProtKB-ARBA"/>
</dbReference>
<sequence>MQKLIDFGADIHIHSLYGGPIHAAVALDDEIALEALMRKSVNVDDIIDGGITPLACAAYNGSVTSMKTLLQAGANVQISKPIGKAIVADLTSSESMVQILLDSGANADAIDEVMFEDPPIIAAAKRKQMNVVQLLLSSSTPIEGVDWSLNGIIAYTESVTFKAEDDVHTAARVTALRERMFNALENINYLLADICCKALRNDVSTTEWDRLRNLNLLYLSHSFHGQKPVLSSDAIVNMALVYQKQDKGKEVMCLKAALALNPQNERAESLLSHFVTFFSWSSGAIYEGDLAGGYMHGQGTYIGELGDTFAGLWANNLRHGRGTQAYVNGDVYDGHWRDGLQDGHGQYIWRGGHEYIGTWKAGEMHGRGTVIWADDDRYDGAWEDAKPKGQGTFRWSDGGMYIGLWCQESGETQGKGVYYPPSGGPAVPLPREPKEVITKLLEELEMSEGKTVSLLPSQKVLTWPGVEPVTKKPVWRPPEVAADQGMWRPPEVGPDQGRRSSRRNNMSSDIDSLVEGEDGGEESRNDRSWVRTPSCMRAPTLPKPGKKQGETISKGHKNYELMLNLQLGIILDVPIIATHFSAERTMSLRGGGESAGSDSPCRREEAKSRTPRPQPGSAGERSAAASAEMSSREGANLAEAIHCSQAKPASMVWRPPPPPWRQAPRSPRGQAATPYSAAPFDESMLVQHSTGKAMGNREADVAAVGLGPKNSGLKICPARSLVSNLFLFL</sequence>
<dbReference type="SMART" id="SM00698">
    <property type="entry name" value="MORN"/>
    <property type="match status" value="5"/>
</dbReference>
<protein>
    <submittedName>
        <fullName evidence="4">Uncharacterized protein</fullName>
    </submittedName>
</protein>
<evidence type="ECO:0000256" key="3">
    <source>
        <dbReference type="SAM" id="MobiDB-lite"/>
    </source>
</evidence>
<dbReference type="PANTHER" id="PTHR43215:SF14">
    <property type="entry name" value="RADIAL SPOKE HEAD 1 HOMOLOG"/>
    <property type="match status" value="1"/>
</dbReference>
<dbReference type="SUPFAM" id="SSF82185">
    <property type="entry name" value="Histone H3 K4-specific methyltransferase SET7/9 N-terminal domain"/>
    <property type="match status" value="1"/>
</dbReference>
<dbReference type="Gramene" id="OBART11G02880.1">
    <property type="protein sequence ID" value="OBART11G02880.1"/>
    <property type="gene ID" value="OBART11G02880"/>
</dbReference>
<feature type="compositionally biased region" description="Low complexity" evidence="3">
    <location>
        <begin position="616"/>
        <end position="634"/>
    </location>
</feature>
<dbReference type="EnsemblPlants" id="OBART11G02880.4">
    <property type="protein sequence ID" value="OBART11G02880.4"/>
    <property type="gene ID" value="OBART11G02880"/>
</dbReference>
<feature type="region of interest" description="Disordered" evidence="3">
    <location>
        <begin position="469"/>
        <end position="552"/>
    </location>
</feature>
<evidence type="ECO:0000313" key="5">
    <source>
        <dbReference type="Proteomes" id="UP000026960"/>
    </source>
</evidence>
<dbReference type="InterPro" id="IPR003409">
    <property type="entry name" value="MORN"/>
</dbReference>
<keyword evidence="5" id="KW-1185">Reference proteome</keyword>
<dbReference type="Pfam" id="PF02493">
    <property type="entry name" value="MORN"/>
    <property type="match status" value="5"/>
</dbReference>
<dbReference type="PaxDb" id="65489-OBART11G02880.1"/>
<dbReference type="InterPro" id="IPR036770">
    <property type="entry name" value="Ankyrin_rpt-contain_sf"/>
</dbReference>
<feature type="repeat" description="ANK" evidence="2">
    <location>
        <begin position="49"/>
        <end position="81"/>
    </location>
</feature>
<dbReference type="HOGENOM" id="CLU_012955_0_0_1"/>
<dbReference type="Proteomes" id="UP000026960">
    <property type="component" value="Chromosome 11"/>
</dbReference>
<evidence type="ECO:0000256" key="2">
    <source>
        <dbReference type="PROSITE-ProRule" id="PRU00023"/>
    </source>
</evidence>
<organism evidence="4">
    <name type="scientific">Oryza barthii</name>
    <dbReference type="NCBI Taxonomy" id="65489"/>
    <lineage>
        <taxon>Eukaryota</taxon>
        <taxon>Viridiplantae</taxon>
        <taxon>Streptophyta</taxon>
        <taxon>Embryophyta</taxon>
        <taxon>Tracheophyta</taxon>
        <taxon>Spermatophyta</taxon>
        <taxon>Magnoliopsida</taxon>
        <taxon>Liliopsida</taxon>
        <taxon>Poales</taxon>
        <taxon>Poaceae</taxon>
        <taxon>BOP clade</taxon>
        <taxon>Oryzoideae</taxon>
        <taxon>Oryzeae</taxon>
        <taxon>Oryzinae</taxon>
        <taxon>Oryza</taxon>
    </lineage>
</organism>
<dbReference type="Gramene" id="OBART11G02880.4">
    <property type="protein sequence ID" value="OBART11G02880.4"/>
    <property type="gene ID" value="OBART11G02880"/>
</dbReference>
<dbReference type="eggNOG" id="KOG0229">
    <property type="taxonomic scope" value="Eukaryota"/>
</dbReference>
<proteinExistence type="predicted"/>
<dbReference type="Pfam" id="PF00023">
    <property type="entry name" value="Ank"/>
    <property type="match status" value="1"/>
</dbReference>
<dbReference type="PANTHER" id="PTHR43215">
    <property type="entry name" value="RADIAL SPOKE HEAD 1 HOMOLOG"/>
    <property type="match status" value="1"/>
</dbReference>
<keyword evidence="2" id="KW-0040">ANK repeat</keyword>
<evidence type="ECO:0000313" key="4">
    <source>
        <dbReference type="EnsemblPlants" id="OBART11G02880.4"/>
    </source>
</evidence>
<dbReference type="STRING" id="65489.A0A0D3HI55"/>
<dbReference type="PROSITE" id="PS50297">
    <property type="entry name" value="ANK_REP_REGION"/>
    <property type="match status" value="1"/>
</dbReference>
<feature type="region of interest" description="Disordered" evidence="3">
    <location>
        <begin position="587"/>
        <end position="634"/>
    </location>
</feature>
<dbReference type="Gene3D" id="1.25.40.20">
    <property type="entry name" value="Ankyrin repeat-containing domain"/>
    <property type="match status" value="1"/>
</dbReference>
<evidence type="ECO:0000256" key="1">
    <source>
        <dbReference type="ARBA" id="ARBA00022737"/>
    </source>
</evidence>